<dbReference type="OrthoDB" id="23375at10239"/>
<accession>A0A1Q2U2U7</accession>
<evidence type="ECO:0000313" key="2">
    <source>
        <dbReference type="Proteomes" id="UP000221243"/>
    </source>
</evidence>
<dbReference type="Proteomes" id="UP000221243">
    <property type="component" value="Segment"/>
</dbReference>
<protein>
    <submittedName>
        <fullName evidence="1">Uncharacterized protein</fullName>
    </submittedName>
</protein>
<organism evidence="1 2">
    <name type="scientific">Vibrio phage pTD1</name>
    <dbReference type="NCBI Taxonomy" id="1938577"/>
    <lineage>
        <taxon>Viruses</taxon>
        <taxon>Duplodnaviria</taxon>
        <taxon>Heunggongvirae</taxon>
        <taxon>Uroviricota</taxon>
        <taxon>Caudoviricetes</taxon>
        <taxon>Chimalliviridae</taxon>
        <taxon>Gorgonvirinae</taxon>
        <taxon>Tidunavirus</taxon>
        <taxon>Tidunavirus pTD1</taxon>
    </lineage>
</organism>
<proteinExistence type="predicted"/>
<reference evidence="1 2" key="1">
    <citation type="submission" date="2017-01" db="EMBL/GenBank/DDBJ databases">
        <title>Complete Genome Sequence of Vibrio Parahaemolyticus Bacteriophage pTD1.</title>
        <authorList>
            <person name="Midorikawa Y."/>
            <person name="Sano M."/>
        </authorList>
    </citation>
    <scope>NUCLEOTIDE SEQUENCE [LARGE SCALE GENOMIC DNA]</scope>
    <source>
        <strain evidence="1">PTD1</strain>
    </source>
</reference>
<evidence type="ECO:0000313" key="1">
    <source>
        <dbReference type="EMBL" id="BAW98283.1"/>
    </source>
</evidence>
<dbReference type="GeneID" id="40075090"/>
<dbReference type="EMBL" id="AP017972">
    <property type="protein sequence ID" value="BAW98283.1"/>
    <property type="molecule type" value="Genomic_DNA"/>
</dbReference>
<keyword evidence="2" id="KW-1185">Reference proteome</keyword>
<dbReference type="RefSeq" id="YP_009599361.1">
    <property type="nucleotide sequence ID" value="NC_041916.1"/>
</dbReference>
<name>A0A1Q2U2U7_9CAUD</name>
<dbReference type="KEGG" id="vg:40075090"/>
<sequence>MSDITTHYERDWLTAVESDLSCAEFYIRTEYKAKYYTIGYSMKNRNQCGVFLMIDRDGRKASIKQFRGHEKHLEDLIRALDLIHDVLIKSVDRGYATKKWSIDHVDMFSTTTIYLESATGITHRLMFQIGTKTTFFNYETQSMIDLVLTLSDMAKNQHRKMKELIVHEETK</sequence>